<evidence type="ECO:0000256" key="7">
    <source>
        <dbReference type="ARBA" id="ARBA00023239"/>
    </source>
</evidence>
<dbReference type="InterPro" id="IPR036554">
    <property type="entry name" value="GHMP_kinase_C_sf"/>
</dbReference>
<feature type="domain" description="Diphosphomevalonate decarboxylase-like N-terminal" evidence="9">
    <location>
        <begin position="8"/>
        <end position="165"/>
    </location>
</feature>
<dbReference type="InterPro" id="IPR029765">
    <property type="entry name" value="Mev_diP_decarb"/>
</dbReference>
<evidence type="ECO:0000313" key="10">
    <source>
        <dbReference type="EMBL" id="PEN08688.1"/>
    </source>
</evidence>
<comment type="caution">
    <text evidence="10">The sequence shown here is derived from an EMBL/GenBank/DDBJ whole genome shotgun (WGS) entry which is preliminary data.</text>
</comment>
<evidence type="ECO:0000256" key="5">
    <source>
        <dbReference type="ARBA" id="ARBA00022840"/>
    </source>
</evidence>
<protein>
    <recommendedName>
        <fullName evidence="2">diphosphomevalonate decarboxylase</fullName>
        <ecNumber evidence="2">4.1.1.33</ecNumber>
    </recommendedName>
</protein>
<keyword evidence="4" id="KW-0547">Nucleotide-binding</keyword>
<feature type="domain" description="Mvd1 C-terminal" evidence="8">
    <location>
        <begin position="181"/>
        <end position="310"/>
    </location>
</feature>
<evidence type="ECO:0000256" key="4">
    <source>
        <dbReference type="ARBA" id="ARBA00022741"/>
    </source>
</evidence>
<dbReference type="Gene3D" id="3.30.230.10">
    <property type="match status" value="1"/>
</dbReference>
<evidence type="ECO:0000259" key="9">
    <source>
        <dbReference type="Pfam" id="PF22700"/>
    </source>
</evidence>
<keyword evidence="7" id="KW-0456">Lyase</keyword>
<reference evidence="10 11" key="1">
    <citation type="submission" date="2017-10" db="EMBL/GenBank/DDBJ databases">
        <title>Draft genome of Longimonas halophila.</title>
        <authorList>
            <person name="Goh K.M."/>
            <person name="Shamsir M.S."/>
            <person name="Lim S.W."/>
        </authorList>
    </citation>
    <scope>NUCLEOTIDE SEQUENCE [LARGE SCALE GENOMIC DNA]</scope>
    <source>
        <strain evidence="10 11">KCTC 42399</strain>
    </source>
</reference>
<dbReference type="GO" id="GO:0019287">
    <property type="term" value="P:isopentenyl diphosphate biosynthetic process, mevalonate pathway"/>
    <property type="evidence" value="ECO:0007669"/>
    <property type="project" value="InterPro"/>
</dbReference>
<dbReference type="EMBL" id="PDEP01000002">
    <property type="protein sequence ID" value="PEN08688.1"/>
    <property type="molecule type" value="Genomic_DNA"/>
</dbReference>
<dbReference type="Proteomes" id="UP000221024">
    <property type="component" value="Unassembled WGS sequence"/>
</dbReference>
<dbReference type="GO" id="GO:0005829">
    <property type="term" value="C:cytosol"/>
    <property type="evidence" value="ECO:0007669"/>
    <property type="project" value="InterPro"/>
</dbReference>
<dbReference type="Pfam" id="PF18376">
    <property type="entry name" value="MDD_C"/>
    <property type="match status" value="1"/>
</dbReference>
<dbReference type="GO" id="GO:0005524">
    <property type="term" value="F:ATP binding"/>
    <property type="evidence" value="ECO:0007669"/>
    <property type="project" value="UniProtKB-KW"/>
</dbReference>
<comment type="similarity">
    <text evidence="1">Belongs to the diphosphomevalonate decarboxylase family.</text>
</comment>
<evidence type="ECO:0000313" key="11">
    <source>
        <dbReference type="Proteomes" id="UP000221024"/>
    </source>
</evidence>
<dbReference type="Gene3D" id="3.30.70.890">
    <property type="entry name" value="GHMP kinase, C-terminal domain"/>
    <property type="match status" value="1"/>
</dbReference>
<dbReference type="RefSeq" id="WP_098061083.1">
    <property type="nucleotide sequence ID" value="NZ_PDEP01000002.1"/>
</dbReference>
<dbReference type="PANTHER" id="PTHR10977">
    <property type="entry name" value="DIPHOSPHOMEVALONATE DECARBOXYLASE"/>
    <property type="match status" value="1"/>
</dbReference>
<evidence type="ECO:0000256" key="1">
    <source>
        <dbReference type="ARBA" id="ARBA00008831"/>
    </source>
</evidence>
<evidence type="ECO:0000259" key="8">
    <source>
        <dbReference type="Pfam" id="PF18376"/>
    </source>
</evidence>
<dbReference type="NCBIfam" id="TIGR01240">
    <property type="entry name" value="mevDPdecarb"/>
    <property type="match status" value="1"/>
</dbReference>
<dbReference type="InterPro" id="IPR005935">
    <property type="entry name" value="Mev_decarb"/>
</dbReference>
<sequence length="331" mass="35614">MAKATVEAPSNIAFVKYWGVEDIDRAIPRAPSLSMTLRRCASRTTVAFTPDADTDDTVLMADAEGTLHPADDGFAEPVVQHLNRLRTWADRPGSFRVATQNSFPAAAGLGSSASGFSALTLATLKALDTWPDAATRSALARQSGSGSAARSVLGGYVAWPHGDNHAAEPVAPHTHWDLRDVIAVVETDPKPVSSREGHQRAPSSPFYEKRLSHLPERMQTARASIAARDFDRLGPLIETEGVELHLITMSSQPPIYYWKPATLKVLEVVRAMRSDGLAAYATMDAGANVHVICPPEDEPQVAARLDSMHAVHMVIRDGVGPGPTTDVDPLF</sequence>
<dbReference type="GO" id="GO:0004163">
    <property type="term" value="F:diphosphomevalonate decarboxylase activity"/>
    <property type="evidence" value="ECO:0007669"/>
    <property type="project" value="UniProtKB-EC"/>
</dbReference>
<gene>
    <name evidence="10" type="primary">mvaD</name>
    <name evidence="10" type="ORF">CRI93_02720</name>
</gene>
<dbReference type="InterPro" id="IPR053859">
    <property type="entry name" value="MVD-like_N"/>
</dbReference>
<keyword evidence="6" id="KW-0443">Lipid metabolism</keyword>
<evidence type="ECO:0000256" key="6">
    <source>
        <dbReference type="ARBA" id="ARBA00023098"/>
    </source>
</evidence>
<dbReference type="SUPFAM" id="SSF54211">
    <property type="entry name" value="Ribosomal protein S5 domain 2-like"/>
    <property type="match status" value="1"/>
</dbReference>
<keyword evidence="3" id="KW-0444">Lipid biosynthesis</keyword>
<dbReference type="InterPro" id="IPR014721">
    <property type="entry name" value="Ribsml_uS5_D2-typ_fold_subgr"/>
</dbReference>
<evidence type="ECO:0000256" key="2">
    <source>
        <dbReference type="ARBA" id="ARBA00012296"/>
    </source>
</evidence>
<dbReference type="InterPro" id="IPR020568">
    <property type="entry name" value="Ribosomal_Su5_D2-typ_SF"/>
</dbReference>
<proteinExistence type="inferred from homology"/>
<dbReference type="PIRSF" id="PIRSF015950">
    <property type="entry name" value="Mev_P_decrbx"/>
    <property type="match status" value="1"/>
</dbReference>
<dbReference type="PANTHER" id="PTHR10977:SF3">
    <property type="entry name" value="DIPHOSPHOMEVALONATE DECARBOXYLASE"/>
    <property type="match status" value="1"/>
</dbReference>
<dbReference type="InterPro" id="IPR041431">
    <property type="entry name" value="Mvd1_C"/>
</dbReference>
<dbReference type="AlphaFoldDB" id="A0A2H3P7Q5"/>
<organism evidence="10 11">
    <name type="scientific">Longimonas halophila</name>
    <dbReference type="NCBI Taxonomy" id="1469170"/>
    <lineage>
        <taxon>Bacteria</taxon>
        <taxon>Pseudomonadati</taxon>
        <taxon>Rhodothermota</taxon>
        <taxon>Rhodothermia</taxon>
        <taxon>Rhodothermales</taxon>
        <taxon>Salisaetaceae</taxon>
        <taxon>Longimonas</taxon>
    </lineage>
</organism>
<dbReference type="SUPFAM" id="SSF55060">
    <property type="entry name" value="GHMP Kinase, C-terminal domain"/>
    <property type="match status" value="1"/>
</dbReference>
<evidence type="ECO:0000256" key="3">
    <source>
        <dbReference type="ARBA" id="ARBA00022516"/>
    </source>
</evidence>
<keyword evidence="5" id="KW-0067">ATP-binding</keyword>
<dbReference type="OrthoDB" id="5498344at2"/>
<dbReference type="EC" id="4.1.1.33" evidence="2"/>
<name>A0A2H3P7Q5_9BACT</name>
<accession>A0A2H3P7Q5</accession>
<dbReference type="Pfam" id="PF22700">
    <property type="entry name" value="MVD-like_N"/>
    <property type="match status" value="1"/>
</dbReference>
<keyword evidence="11" id="KW-1185">Reference proteome</keyword>